<organism evidence="2 3">
    <name type="scientific">Candidatus Kaiserbacteria bacterium GW2011_GWA2_58_9</name>
    <dbReference type="NCBI Taxonomy" id="1618672"/>
    <lineage>
        <taxon>Bacteria</taxon>
        <taxon>Candidatus Kaiseribacteriota</taxon>
    </lineage>
</organism>
<gene>
    <name evidence="2" type="ORF">UY98_C0032G0003</name>
</gene>
<feature type="compositionally biased region" description="Basic and acidic residues" evidence="1">
    <location>
        <begin position="108"/>
        <end position="132"/>
    </location>
</feature>
<protein>
    <submittedName>
        <fullName evidence="2">Uncharacterized protein</fullName>
    </submittedName>
</protein>
<feature type="region of interest" description="Disordered" evidence="1">
    <location>
        <begin position="187"/>
        <end position="323"/>
    </location>
</feature>
<feature type="compositionally biased region" description="Basic and acidic residues" evidence="1">
    <location>
        <begin position="55"/>
        <end position="91"/>
    </location>
</feature>
<feature type="compositionally biased region" description="Basic and acidic residues" evidence="1">
    <location>
        <begin position="279"/>
        <end position="323"/>
    </location>
</feature>
<feature type="compositionally biased region" description="Basic and acidic residues" evidence="1">
    <location>
        <begin position="254"/>
        <end position="269"/>
    </location>
</feature>
<accession>A0A0G2AX90</accession>
<dbReference type="AlphaFoldDB" id="A0A0G2AX90"/>
<feature type="region of interest" description="Disordered" evidence="1">
    <location>
        <begin position="39"/>
        <end position="93"/>
    </location>
</feature>
<evidence type="ECO:0000313" key="3">
    <source>
        <dbReference type="Proteomes" id="UP000034789"/>
    </source>
</evidence>
<sequence>MRAVEPLLDDRRRVVELVENDRDVLGARAEERALRLSRCFGDDATPDEEAALDGRVGKRDGREARYRREGRRRELGAERQKERGRDEECRESGAGAVCVVPPCEIEERGKPRRDEREERSARRARKNAEKLKRGSGIRPPLPCALKIAREYERREERERHVAREEGRIPEGAGDALRAVGKEWDVYPACPLDPLRDTEERRERGGPRDEGEELAHERAVGVEEEQVEKSDDGGEREEAVAPVENGPEAVVEVGAEQRGERGPREERGGDPRNGIFQAVETERLPGKQEEGECGRREQERSAKEEGFRRQVRIEESVDEQERRE</sequence>
<proteinExistence type="predicted"/>
<name>A0A0G2AX90_9BACT</name>
<comment type="caution">
    <text evidence="2">The sequence shown here is derived from an EMBL/GenBank/DDBJ whole genome shotgun (WGS) entry which is preliminary data.</text>
</comment>
<dbReference type="EMBL" id="LCSD01000032">
    <property type="protein sequence ID" value="KKW46127.1"/>
    <property type="molecule type" value="Genomic_DNA"/>
</dbReference>
<reference evidence="2 3" key="1">
    <citation type="journal article" date="2015" name="Nature">
        <title>rRNA introns, odd ribosomes, and small enigmatic genomes across a large radiation of phyla.</title>
        <authorList>
            <person name="Brown C.T."/>
            <person name="Hug L.A."/>
            <person name="Thomas B.C."/>
            <person name="Sharon I."/>
            <person name="Castelle C.J."/>
            <person name="Singh A."/>
            <person name="Wilkins M.J."/>
            <person name="Williams K.H."/>
            <person name="Banfield J.F."/>
        </authorList>
    </citation>
    <scope>NUCLEOTIDE SEQUENCE [LARGE SCALE GENOMIC DNA]</scope>
</reference>
<feature type="region of interest" description="Disordered" evidence="1">
    <location>
        <begin position="108"/>
        <end position="141"/>
    </location>
</feature>
<evidence type="ECO:0000256" key="1">
    <source>
        <dbReference type="SAM" id="MobiDB-lite"/>
    </source>
</evidence>
<evidence type="ECO:0000313" key="2">
    <source>
        <dbReference type="EMBL" id="KKW46127.1"/>
    </source>
</evidence>
<feature type="compositionally biased region" description="Basic and acidic residues" evidence="1">
    <location>
        <begin position="193"/>
        <end position="238"/>
    </location>
</feature>
<dbReference type="Proteomes" id="UP000034789">
    <property type="component" value="Unassembled WGS sequence"/>
</dbReference>